<name>A0ABV2B1S9_9GAMM</name>
<dbReference type="RefSeq" id="WP_353111437.1">
    <property type="nucleotide sequence ID" value="NZ_APND01000003.1"/>
</dbReference>
<reference evidence="1 2" key="1">
    <citation type="submission" date="2013-03" db="EMBL/GenBank/DDBJ databases">
        <title>Salinisphaera dokdonensis CL-ES53 Genome Sequencing.</title>
        <authorList>
            <person name="Li C."/>
            <person name="Lai Q."/>
            <person name="Shao Z."/>
        </authorList>
    </citation>
    <scope>NUCLEOTIDE SEQUENCE [LARGE SCALE GENOMIC DNA]</scope>
    <source>
        <strain evidence="1 2">CL-ES53</strain>
    </source>
</reference>
<dbReference type="EMBL" id="APND01000003">
    <property type="protein sequence ID" value="MES1929833.1"/>
    <property type="molecule type" value="Genomic_DNA"/>
</dbReference>
<protein>
    <submittedName>
        <fullName evidence="1">Yqey domain containing protein</fullName>
    </submittedName>
</protein>
<sequence length="147" mass="16583">MSLKAQLQDDMKSAMRTRDKERLAVIRMLMAAVKQREVDERSELADADVLAVIEKMVKQRRDAEQQYRDADRPELADAEAAEIAVLEHYLPTQLGEAEIDQAIEAAITETEATSMRDMGKVMGVLKPRLQGQADMAVVSQRLKTRLQ</sequence>
<keyword evidence="2" id="KW-1185">Reference proteome</keyword>
<evidence type="ECO:0000313" key="2">
    <source>
        <dbReference type="Proteomes" id="UP001460888"/>
    </source>
</evidence>
<dbReference type="Gene3D" id="1.10.1510.10">
    <property type="entry name" value="Uncharacterised protein YqeY/AIM41 PF09424, N-terminal domain"/>
    <property type="match status" value="1"/>
</dbReference>
<dbReference type="PANTHER" id="PTHR28055">
    <property type="entry name" value="ALTERED INHERITANCE OF MITOCHONDRIA PROTEIN 41, MITOCHONDRIAL"/>
    <property type="match status" value="1"/>
</dbReference>
<dbReference type="Proteomes" id="UP001460888">
    <property type="component" value="Unassembled WGS sequence"/>
</dbReference>
<dbReference type="PANTHER" id="PTHR28055:SF1">
    <property type="entry name" value="ALTERED INHERITANCE OF MITOCHONDRIA PROTEIN 41, MITOCHONDRIAL"/>
    <property type="match status" value="1"/>
</dbReference>
<evidence type="ECO:0000313" key="1">
    <source>
        <dbReference type="EMBL" id="MES1929833.1"/>
    </source>
</evidence>
<comment type="caution">
    <text evidence="1">The sequence shown here is derived from an EMBL/GenBank/DDBJ whole genome shotgun (WGS) entry which is preliminary data.</text>
</comment>
<organism evidence="1 2">
    <name type="scientific">Salinisphaera dokdonensis CL-ES53</name>
    <dbReference type="NCBI Taxonomy" id="1304272"/>
    <lineage>
        <taxon>Bacteria</taxon>
        <taxon>Pseudomonadati</taxon>
        <taxon>Pseudomonadota</taxon>
        <taxon>Gammaproteobacteria</taxon>
        <taxon>Salinisphaerales</taxon>
        <taxon>Salinisphaeraceae</taxon>
        <taxon>Salinisphaera</taxon>
    </lineage>
</organism>
<dbReference type="Pfam" id="PF09424">
    <property type="entry name" value="YqeY"/>
    <property type="match status" value="1"/>
</dbReference>
<dbReference type="Gene3D" id="1.10.10.410">
    <property type="match status" value="1"/>
</dbReference>
<dbReference type="InterPro" id="IPR003789">
    <property type="entry name" value="Asn/Gln_tRNA_amidoTrase-B-like"/>
</dbReference>
<dbReference type="InterPro" id="IPR042184">
    <property type="entry name" value="YqeY/Aim41_N"/>
</dbReference>
<dbReference type="SUPFAM" id="SSF89095">
    <property type="entry name" value="GatB/YqeY motif"/>
    <property type="match status" value="1"/>
</dbReference>
<dbReference type="InterPro" id="IPR023168">
    <property type="entry name" value="GatB_Yqey_C_2"/>
</dbReference>
<gene>
    <name evidence="1" type="ORF">SADO_11264</name>
</gene>
<accession>A0ABV2B1S9</accession>
<proteinExistence type="predicted"/>
<dbReference type="InterPro" id="IPR019004">
    <property type="entry name" value="YqeY/Aim41"/>
</dbReference>